<dbReference type="AlphaFoldDB" id="A0A1E4TS97"/>
<name>A0A1E4TS97_PACTA</name>
<dbReference type="SUPFAM" id="SSF53720">
    <property type="entry name" value="ALDH-like"/>
    <property type="match status" value="1"/>
</dbReference>
<comment type="similarity">
    <text evidence="1 5">Belongs to the aldehyde dehydrogenase family.</text>
</comment>
<dbReference type="InterPro" id="IPR016162">
    <property type="entry name" value="Ald_DH_N"/>
</dbReference>
<dbReference type="InterPro" id="IPR029510">
    <property type="entry name" value="Ald_DH_CS_GLU"/>
</dbReference>
<dbReference type="EMBL" id="KV454015">
    <property type="protein sequence ID" value="ODV94616.1"/>
    <property type="molecule type" value="Genomic_DNA"/>
</dbReference>
<evidence type="ECO:0000256" key="3">
    <source>
        <dbReference type="ARBA" id="ARBA00023027"/>
    </source>
</evidence>
<evidence type="ECO:0000256" key="2">
    <source>
        <dbReference type="ARBA" id="ARBA00023002"/>
    </source>
</evidence>
<evidence type="ECO:0000256" key="1">
    <source>
        <dbReference type="ARBA" id="ARBA00009986"/>
    </source>
</evidence>
<keyword evidence="3" id="KW-0520">NAD</keyword>
<dbReference type="FunFam" id="3.40.309.10:FF:000012">
    <property type="entry name" value="Betaine aldehyde dehydrogenase"/>
    <property type="match status" value="1"/>
</dbReference>
<dbReference type="GO" id="GO:0006598">
    <property type="term" value="P:polyamine catabolic process"/>
    <property type="evidence" value="ECO:0007669"/>
    <property type="project" value="TreeGrafter"/>
</dbReference>
<dbReference type="Gene3D" id="3.40.605.10">
    <property type="entry name" value="Aldehyde Dehydrogenase, Chain A, domain 1"/>
    <property type="match status" value="1"/>
</dbReference>
<gene>
    <name evidence="7" type="ORF">PACTADRAFT_50485</name>
</gene>
<dbReference type="Pfam" id="PF00171">
    <property type="entry name" value="Aldedh"/>
    <property type="match status" value="1"/>
</dbReference>
<dbReference type="GO" id="GO:0046394">
    <property type="term" value="P:carboxylic acid biosynthetic process"/>
    <property type="evidence" value="ECO:0007669"/>
    <property type="project" value="UniProtKB-ARBA"/>
</dbReference>
<sequence>MSDLFVDIKLPTGITYQQPIGLYIDGEWRKSDSTAESVNPATEEPITSVYFANEKDVDDAAHAAKKAFKQWKKIPGAEKAKLINKLADLTIENLELLSAVEALDTGKPLELNCKADIEGVADYLKYCAGWADKNHGKYIPVTSTKFAYTVPEPYGVVGQIVPWNYPLSMSGWKIAPALAAGNCIIIKSAENTPLSLLLFATLVEKAGFPKGVVNIISGYGPIAGSAIAKHPLISKVAFTGSTKVGSIVQKLAAENLKAVTLECGGKSPLIVFDDADIDQCIKWASFGIFYNSGQNCTSNSRIYVQEKIYDEFVSKFTKFTKEKYILKDPFDKSCELGPVISKIQYDRIKNYIEIGAKEGALMVTGNEPHTFKTGYYIQPTIFTDCTEDMTIVKEEIFGPVVAISKFSTQEEVIEKANNSTYGLASMVFTKDLVRGHVMAEELEAGMCYINSSNDEDIRVPFGGYKMSGVGRELGENGILAYTQVKAVHVNMGTTL</sequence>
<evidence type="ECO:0000259" key="6">
    <source>
        <dbReference type="Pfam" id="PF00171"/>
    </source>
</evidence>
<evidence type="ECO:0000256" key="4">
    <source>
        <dbReference type="PROSITE-ProRule" id="PRU10007"/>
    </source>
</evidence>
<dbReference type="GO" id="GO:0004029">
    <property type="term" value="F:aldehyde dehydrogenase (NAD+) activity"/>
    <property type="evidence" value="ECO:0007669"/>
    <property type="project" value="TreeGrafter"/>
</dbReference>
<dbReference type="PANTHER" id="PTHR43720">
    <property type="entry name" value="2-AMINOMUCONIC SEMIALDEHYDE DEHYDROGENASE"/>
    <property type="match status" value="1"/>
</dbReference>
<dbReference type="FunFam" id="3.40.605.10:FF:000026">
    <property type="entry name" value="Aldehyde dehydrogenase, putative"/>
    <property type="match status" value="1"/>
</dbReference>
<keyword evidence="2 5" id="KW-0560">Oxidoreductase</keyword>
<organism evidence="7 8">
    <name type="scientific">Pachysolen tannophilus NRRL Y-2460</name>
    <dbReference type="NCBI Taxonomy" id="669874"/>
    <lineage>
        <taxon>Eukaryota</taxon>
        <taxon>Fungi</taxon>
        <taxon>Dikarya</taxon>
        <taxon>Ascomycota</taxon>
        <taxon>Saccharomycotina</taxon>
        <taxon>Pichiomycetes</taxon>
        <taxon>Pachysolenaceae</taxon>
        <taxon>Pachysolen</taxon>
    </lineage>
</organism>
<dbReference type="InterPro" id="IPR015590">
    <property type="entry name" value="Aldehyde_DH_dom"/>
</dbReference>
<dbReference type="OrthoDB" id="310895at2759"/>
<dbReference type="InterPro" id="IPR016163">
    <property type="entry name" value="Ald_DH_C"/>
</dbReference>
<dbReference type="PROSITE" id="PS00687">
    <property type="entry name" value="ALDEHYDE_DEHYDR_GLU"/>
    <property type="match status" value="1"/>
</dbReference>
<feature type="active site" evidence="4">
    <location>
        <position position="262"/>
    </location>
</feature>
<dbReference type="Gene3D" id="3.40.309.10">
    <property type="entry name" value="Aldehyde Dehydrogenase, Chain A, domain 2"/>
    <property type="match status" value="1"/>
</dbReference>
<dbReference type="PANTHER" id="PTHR43720:SF2">
    <property type="entry name" value="2-AMINOMUCONIC SEMIALDEHYDE DEHYDROGENASE"/>
    <property type="match status" value="1"/>
</dbReference>
<dbReference type="STRING" id="669874.A0A1E4TS97"/>
<dbReference type="Proteomes" id="UP000094236">
    <property type="component" value="Unassembled WGS sequence"/>
</dbReference>
<dbReference type="InterPro" id="IPR016161">
    <property type="entry name" value="Ald_DH/histidinol_DH"/>
</dbReference>
<proteinExistence type="inferred from homology"/>
<reference evidence="8" key="1">
    <citation type="submission" date="2016-05" db="EMBL/GenBank/DDBJ databases">
        <title>Comparative genomics of biotechnologically important yeasts.</title>
        <authorList>
            <consortium name="DOE Joint Genome Institute"/>
            <person name="Riley R."/>
            <person name="Haridas S."/>
            <person name="Wolfe K.H."/>
            <person name="Lopes M.R."/>
            <person name="Hittinger C.T."/>
            <person name="Goker M."/>
            <person name="Salamov A."/>
            <person name="Wisecaver J."/>
            <person name="Long T.M."/>
            <person name="Aerts A.L."/>
            <person name="Barry K."/>
            <person name="Choi C."/>
            <person name="Clum A."/>
            <person name="Coughlan A.Y."/>
            <person name="Deshpande S."/>
            <person name="Douglass A.P."/>
            <person name="Hanson S.J."/>
            <person name="Klenk H.-P."/>
            <person name="Labutti K."/>
            <person name="Lapidus A."/>
            <person name="Lindquist E."/>
            <person name="Lipzen A."/>
            <person name="Meier-Kolthoff J.P."/>
            <person name="Ohm R.A."/>
            <person name="Otillar R.P."/>
            <person name="Pangilinan J."/>
            <person name="Peng Y."/>
            <person name="Rokas A."/>
            <person name="Rosa C.A."/>
            <person name="Scheuner C."/>
            <person name="Sibirny A.A."/>
            <person name="Slot J.C."/>
            <person name="Stielow J.B."/>
            <person name="Sun H."/>
            <person name="Kurtzman C.P."/>
            <person name="Blackwell M."/>
            <person name="Grigoriev I.V."/>
            <person name="Jeffries T.W."/>
        </authorList>
    </citation>
    <scope>NUCLEOTIDE SEQUENCE [LARGE SCALE GENOMIC DNA]</scope>
    <source>
        <strain evidence="8">NRRL Y-2460</strain>
    </source>
</reference>
<keyword evidence="8" id="KW-1185">Reference proteome</keyword>
<accession>A0A1E4TS97</accession>
<evidence type="ECO:0000313" key="8">
    <source>
        <dbReference type="Proteomes" id="UP000094236"/>
    </source>
</evidence>
<evidence type="ECO:0000256" key="5">
    <source>
        <dbReference type="RuleBase" id="RU003345"/>
    </source>
</evidence>
<protein>
    <recommendedName>
        <fullName evidence="6">Aldehyde dehydrogenase domain-containing protein</fullName>
    </recommendedName>
</protein>
<feature type="domain" description="Aldehyde dehydrogenase" evidence="6">
    <location>
        <begin position="28"/>
        <end position="487"/>
    </location>
</feature>
<dbReference type="FunFam" id="3.40.605.10:FF:000001">
    <property type="entry name" value="Aldehyde dehydrogenase 1"/>
    <property type="match status" value="1"/>
</dbReference>
<evidence type="ECO:0000313" key="7">
    <source>
        <dbReference type="EMBL" id="ODV94616.1"/>
    </source>
</evidence>